<dbReference type="EMBL" id="UEYP01000010">
    <property type="protein sequence ID" value="SSC64345.1"/>
    <property type="molecule type" value="Genomic_DNA"/>
</dbReference>
<evidence type="ECO:0000313" key="2">
    <source>
        <dbReference type="EMBL" id="SSC64345.1"/>
    </source>
</evidence>
<keyword evidence="1" id="KW-0812">Transmembrane</keyword>
<evidence type="ECO:0000313" key="3">
    <source>
        <dbReference type="Proteomes" id="UP000254764"/>
    </source>
</evidence>
<keyword evidence="3" id="KW-1185">Reference proteome</keyword>
<feature type="transmembrane region" description="Helical" evidence="1">
    <location>
        <begin position="81"/>
        <end position="98"/>
    </location>
</feature>
<gene>
    <name evidence="2" type="ORF">RHIZ70_53</name>
</gene>
<name>A0A376A973_9HYPH</name>
<dbReference type="InterPro" id="IPR046513">
    <property type="entry name" value="DUF6691"/>
</dbReference>
<reference evidence="3" key="1">
    <citation type="submission" date="2018-07" db="EMBL/GenBank/DDBJ databases">
        <authorList>
            <person name="Peiro R."/>
            <person name="Begona"/>
            <person name="Cbmso G."/>
            <person name="Lopez M."/>
            <person name="Gonzalez S."/>
        </authorList>
    </citation>
    <scope>NUCLEOTIDE SEQUENCE [LARGE SCALE GENOMIC DNA]</scope>
</reference>
<dbReference type="RefSeq" id="WP_115671523.1">
    <property type="nucleotide sequence ID" value="NZ_UEYP01000010.1"/>
</dbReference>
<keyword evidence="1" id="KW-0472">Membrane</keyword>
<sequence>MKYLSAVAIGAIFGIGIVLAGMADPAKVMNFFDIAGTWDPSLAFVMAGALLVTAPGYVLIQRSRKQPVFDEAFHIPAKGRIDARLIGGSVLFGIGWGIAGFCPGGSIPALGLGHREAYIFLAALVTGMLAARWFLKANVFGLTQRTA</sequence>
<proteinExistence type="predicted"/>
<dbReference type="OrthoDB" id="9790409at2"/>
<evidence type="ECO:0000256" key="1">
    <source>
        <dbReference type="SAM" id="Phobius"/>
    </source>
</evidence>
<protein>
    <recommendedName>
        <fullName evidence="4">Sulphur transport domain-containing protein</fullName>
    </recommendedName>
</protein>
<dbReference type="AlphaFoldDB" id="A0A376A973"/>
<feature type="transmembrane region" description="Helical" evidence="1">
    <location>
        <begin position="41"/>
        <end position="60"/>
    </location>
</feature>
<accession>A0A376A973</accession>
<dbReference type="Pfam" id="PF20398">
    <property type="entry name" value="DUF6691"/>
    <property type="match status" value="1"/>
</dbReference>
<organism evidence="2 3">
    <name type="scientific">Ciceribacter selenitireducens ATCC BAA-1503</name>
    <dbReference type="NCBI Taxonomy" id="1336235"/>
    <lineage>
        <taxon>Bacteria</taxon>
        <taxon>Pseudomonadati</taxon>
        <taxon>Pseudomonadota</taxon>
        <taxon>Alphaproteobacteria</taxon>
        <taxon>Hyphomicrobiales</taxon>
        <taxon>Rhizobiaceae</taxon>
        <taxon>Ciceribacter</taxon>
    </lineage>
</organism>
<dbReference type="Proteomes" id="UP000254764">
    <property type="component" value="Unassembled WGS sequence"/>
</dbReference>
<evidence type="ECO:0008006" key="4">
    <source>
        <dbReference type="Google" id="ProtNLM"/>
    </source>
</evidence>
<keyword evidence="1" id="KW-1133">Transmembrane helix</keyword>
<feature type="transmembrane region" description="Helical" evidence="1">
    <location>
        <begin position="118"/>
        <end position="135"/>
    </location>
</feature>